<dbReference type="Gene3D" id="3.30.420.10">
    <property type="entry name" value="Ribonuclease H-like superfamily/Ribonuclease H"/>
    <property type="match status" value="1"/>
</dbReference>
<dbReference type="PANTHER" id="PTHR47515">
    <property type="entry name" value="LOW CALCIUM RESPONSE LOCUS PROTEIN T"/>
    <property type="match status" value="1"/>
</dbReference>
<dbReference type="GO" id="GO:0015074">
    <property type="term" value="P:DNA integration"/>
    <property type="evidence" value="ECO:0007669"/>
    <property type="project" value="InterPro"/>
</dbReference>
<dbReference type="SUPFAM" id="SSF53098">
    <property type="entry name" value="Ribonuclease H-like"/>
    <property type="match status" value="1"/>
</dbReference>
<dbReference type="InterPro" id="IPR025948">
    <property type="entry name" value="HTH-like_dom"/>
</dbReference>
<dbReference type="InterPro" id="IPR048020">
    <property type="entry name" value="Transpos_IS3"/>
</dbReference>
<dbReference type="AlphaFoldDB" id="A0A644XH64"/>
<dbReference type="InterPro" id="IPR036397">
    <property type="entry name" value="RNaseH_sf"/>
</dbReference>
<proteinExistence type="predicted"/>
<gene>
    <name evidence="2" type="ORF">SDC9_59821</name>
</gene>
<evidence type="ECO:0000259" key="1">
    <source>
        <dbReference type="PROSITE" id="PS50994"/>
    </source>
</evidence>
<dbReference type="NCBIfam" id="NF033516">
    <property type="entry name" value="transpos_IS3"/>
    <property type="match status" value="1"/>
</dbReference>
<feature type="domain" description="Integrase catalytic" evidence="1">
    <location>
        <begin position="76"/>
        <end position="237"/>
    </location>
</feature>
<dbReference type="PROSITE" id="PS50994">
    <property type="entry name" value="INTEGRASE"/>
    <property type="match status" value="1"/>
</dbReference>
<comment type="caution">
    <text evidence="2">The sequence shown here is derived from an EMBL/GenBank/DDBJ whole genome shotgun (WGS) entry which is preliminary data.</text>
</comment>
<dbReference type="EMBL" id="VSSQ01002123">
    <property type="protein sequence ID" value="MPM13464.1"/>
    <property type="molecule type" value="Genomic_DNA"/>
</dbReference>
<name>A0A644XH64_9ZZZZ</name>
<dbReference type="GO" id="GO:0003676">
    <property type="term" value="F:nucleic acid binding"/>
    <property type="evidence" value="ECO:0007669"/>
    <property type="project" value="InterPro"/>
</dbReference>
<dbReference type="PANTHER" id="PTHR47515:SF1">
    <property type="entry name" value="BLR2054 PROTEIN"/>
    <property type="match status" value="1"/>
</dbReference>
<evidence type="ECO:0000313" key="2">
    <source>
        <dbReference type="EMBL" id="MPM13464.1"/>
    </source>
</evidence>
<protein>
    <submittedName>
        <fullName evidence="2">IS3 family transposase ISPmar2</fullName>
    </submittedName>
</protein>
<organism evidence="2">
    <name type="scientific">bioreactor metagenome</name>
    <dbReference type="NCBI Taxonomy" id="1076179"/>
    <lineage>
        <taxon>unclassified sequences</taxon>
        <taxon>metagenomes</taxon>
        <taxon>ecological metagenomes</taxon>
    </lineage>
</organism>
<dbReference type="InterPro" id="IPR001584">
    <property type="entry name" value="Integrase_cat-core"/>
</dbReference>
<accession>A0A644XH64</accession>
<reference evidence="2" key="1">
    <citation type="submission" date="2019-08" db="EMBL/GenBank/DDBJ databases">
        <authorList>
            <person name="Kucharzyk K."/>
            <person name="Murdoch R.W."/>
            <person name="Higgins S."/>
            <person name="Loffler F."/>
        </authorList>
    </citation>
    <scope>NUCLEOTIDE SEQUENCE</scope>
</reference>
<dbReference type="Pfam" id="PF13276">
    <property type="entry name" value="HTH_21"/>
    <property type="match status" value="1"/>
</dbReference>
<sequence length="239" mass="28131">MRRSDEDEIRAEIINLVSNYGRVGYRMVTSMLRNEGILINHKRVERIWREEGLKLPKKQVKKRRLWLADGSCIRLRADHKNHVWSYDFVEDRTRDGRKIRFLNILDEYTHECLASVPRRSWRNNDVIELLSDLMLTRGVPEYMRSDNGSEFTAKQIRKWLSDAGSITAYIEPGSPWENGYIESFNARMRAEFLNGELFDNMYEAQVLTQRWVRYYNQIRPHSSLGGRPPAPQSVIPIAA</sequence>
<dbReference type="InterPro" id="IPR012337">
    <property type="entry name" value="RNaseH-like_sf"/>
</dbReference>
<dbReference type="Pfam" id="PF13683">
    <property type="entry name" value="rve_3"/>
    <property type="match status" value="1"/>
</dbReference>